<feature type="transmembrane region" description="Helical" evidence="2">
    <location>
        <begin position="500"/>
        <end position="520"/>
    </location>
</feature>
<organism evidence="3 4">
    <name type="scientific">Babesia ovis</name>
    <dbReference type="NCBI Taxonomy" id="5869"/>
    <lineage>
        <taxon>Eukaryota</taxon>
        <taxon>Sar</taxon>
        <taxon>Alveolata</taxon>
        <taxon>Apicomplexa</taxon>
        <taxon>Aconoidasida</taxon>
        <taxon>Piroplasmida</taxon>
        <taxon>Babesiidae</taxon>
        <taxon>Babesia</taxon>
    </lineage>
</organism>
<gene>
    <name evidence="3" type="ORF">BaOVIS_027130</name>
</gene>
<evidence type="ECO:0000313" key="4">
    <source>
        <dbReference type="Proteomes" id="UP001057455"/>
    </source>
</evidence>
<protein>
    <submittedName>
        <fullName evidence="3">Integral membrane protein protein</fullName>
    </submittedName>
</protein>
<feature type="region of interest" description="Disordered" evidence="1">
    <location>
        <begin position="51"/>
        <end position="136"/>
    </location>
</feature>
<sequence>MVANSRSSLMFLQSDYSRCASPVQGAQDAWEQEFERKRQRLQKRCKELSATFCPNSGQSPQGRAYQSAQRDHIHNSAAEEGPQGDPQSVVDETPQGVDSGGNRKYTSHTQTSYPVVPNCGRSEGHRHSTTCSQVKDDSGVAHDRHRLCLADLLSETRSPCQFTEHLNRGVPSDICIDRRYSDSSLTPHLASAVPLRLLLHCQGGIGTSTPSCDRSFVLLDPPVLPQPNCGAYPQYSSPNRTTLPHHATRRYSRDISTVGNYANYRDSHRHPRLPCDTHHRVRTGHRNTRLRGDSCCPPSHNGHCRYSNPASKIFYNRVGDTCKGIGRYQDQKIYPSGGNWYAPHNRSDKLRKSNRAHIQHKNRCYKMDGNTPTHAERVDPSFSVEDGDSLTPCGREEMTPGNSQDAPRTVAPLAKIDANYIDRLLSGHTVSLDVLKAPEFGSSETARYVISICREVFMGAIGAQLVYVVTSMMFGNIAAAIIVSLLCVQSAVCHCDGRPVAYVINGVLSMLVGTTVTVALCRDVAGLEPYRQDPVLNTMSYIYVPLCFLFGIFSFYLAHSNYDLQKQERRAIVQAVNRLLGERYRINERNLCVERSS</sequence>
<keyword evidence="4" id="KW-1185">Reference proteome</keyword>
<dbReference type="Proteomes" id="UP001057455">
    <property type="component" value="Unassembled WGS sequence"/>
</dbReference>
<dbReference type="AlphaFoldDB" id="A0A9W5TBP8"/>
<feature type="transmembrane region" description="Helical" evidence="2">
    <location>
        <begin position="465"/>
        <end position="488"/>
    </location>
</feature>
<proteinExistence type="predicted"/>
<evidence type="ECO:0000256" key="2">
    <source>
        <dbReference type="SAM" id="Phobius"/>
    </source>
</evidence>
<keyword evidence="2" id="KW-0472">Membrane</keyword>
<dbReference type="EMBL" id="BLIY01000018">
    <property type="protein sequence ID" value="GFE55309.1"/>
    <property type="molecule type" value="Genomic_DNA"/>
</dbReference>
<evidence type="ECO:0000256" key="1">
    <source>
        <dbReference type="SAM" id="MobiDB-lite"/>
    </source>
</evidence>
<evidence type="ECO:0000313" key="3">
    <source>
        <dbReference type="EMBL" id="GFE55309.1"/>
    </source>
</evidence>
<keyword evidence="2" id="KW-1133">Transmembrane helix</keyword>
<reference evidence="3" key="1">
    <citation type="submission" date="2019-12" db="EMBL/GenBank/DDBJ databases">
        <title>Genome sequence of Babesia ovis.</title>
        <authorList>
            <person name="Yamagishi J."/>
            <person name="Sevinc F."/>
            <person name="Xuan X."/>
        </authorList>
    </citation>
    <scope>NUCLEOTIDE SEQUENCE</scope>
    <source>
        <strain evidence="3">Selcuk</strain>
    </source>
</reference>
<feature type="compositionally biased region" description="Polar residues" evidence="1">
    <location>
        <begin position="52"/>
        <end position="68"/>
    </location>
</feature>
<feature type="transmembrane region" description="Helical" evidence="2">
    <location>
        <begin position="540"/>
        <end position="559"/>
    </location>
</feature>
<name>A0A9W5TBP8_BABOV</name>
<keyword evidence="2" id="KW-0812">Transmembrane</keyword>
<comment type="caution">
    <text evidence="3">The sequence shown here is derived from an EMBL/GenBank/DDBJ whole genome shotgun (WGS) entry which is preliminary data.</text>
</comment>
<dbReference type="OrthoDB" id="366215at2759"/>
<feature type="region of interest" description="Disordered" evidence="1">
    <location>
        <begin position="365"/>
        <end position="407"/>
    </location>
</feature>
<accession>A0A9W5TBP8</accession>